<organism evidence="1 2">
    <name type="scientific">Caerostris extrusa</name>
    <name type="common">Bark spider</name>
    <name type="synonym">Caerostris bankana</name>
    <dbReference type="NCBI Taxonomy" id="172846"/>
    <lineage>
        <taxon>Eukaryota</taxon>
        <taxon>Metazoa</taxon>
        <taxon>Ecdysozoa</taxon>
        <taxon>Arthropoda</taxon>
        <taxon>Chelicerata</taxon>
        <taxon>Arachnida</taxon>
        <taxon>Araneae</taxon>
        <taxon>Araneomorphae</taxon>
        <taxon>Entelegynae</taxon>
        <taxon>Araneoidea</taxon>
        <taxon>Araneidae</taxon>
        <taxon>Caerostris</taxon>
    </lineage>
</organism>
<comment type="caution">
    <text evidence="1">The sequence shown here is derived from an EMBL/GenBank/DDBJ whole genome shotgun (WGS) entry which is preliminary data.</text>
</comment>
<evidence type="ECO:0000313" key="1">
    <source>
        <dbReference type="EMBL" id="GIY28757.1"/>
    </source>
</evidence>
<accession>A0AAV4S7M9</accession>
<proteinExistence type="predicted"/>
<gene>
    <name evidence="1" type="ORF">CEXT_127731</name>
</gene>
<dbReference type="EMBL" id="BPLR01008980">
    <property type="protein sequence ID" value="GIY28757.1"/>
    <property type="molecule type" value="Genomic_DNA"/>
</dbReference>
<reference evidence="1 2" key="1">
    <citation type="submission" date="2021-06" db="EMBL/GenBank/DDBJ databases">
        <title>Caerostris extrusa draft genome.</title>
        <authorList>
            <person name="Kono N."/>
            <person name="Arakawa K."/>
        </authorList>
    </citation>
    <scope>NUCLEOTIDE SEQUENCE [LARGE SCALE GENOMIC DNA]</scope>
</reference>
<sequence>MFFSFINHGIHPWNTTPLDVLFIHTSLHTSLEYDAPGCSFHSYIIIAYILDVLFIHKSWHTSLIRPPGCSFHSYIIAYILGIRRPWMFFSFIHHGIHPWNTTPLDVLFIHTSWYTSLEYDAPGCSFHSYIIAYILGIRRPWMFFSFIHHGIHPWNTTPLDVLFIHTSWYTSLEYDAPGCSFSFIHHCIHPWNTTPLDVLFIHTSLHTLPYITVSPLVFFLFIHPDLHHDWNTMPMGVPFLHSSLWPTSPECEVQRHSFHSYFIYIPEIYACIRTVSIGYKII</sequence>
<evidence type="ECO:0000313" key="2">
    <source>
        <dbReference type="Proteomes" id="UP001054945"/>
    </source>
</evidence>
<dbReference type="AlphaFoldDB" id="A0AAV4S7M9"/>
<name>A0AAV4S7M9_CAEEX</name>
<protein>
    <recommendedName>
        <fullName evidence="3">Cytochrome c oxidase subunit 1</fullName>
    </recommendedName>
</protein>
<dbReference type="Proteomes" id="UP001054945">
    <property type="component" value="Unassembled WGS sequence"/>
</dbReference>
<keyword evidence="2" id="KW-1185">Reference proteome</keyword>
<evidence type="ECO:0008006" key="3">
    <source>
        <dbReference type="Google" id="ProtNLM"/>
    </source>
</evidence>